<evidence type="ECO:0000313" key="1">
    <source>
        <dbReference type="EMBL" id="SFE38003.1"/>
    </source>
</evidence>
<name>A0A1I2A526_9BACT</name>
<sequence>MTKQECYVPNGNGYGLNSGKCMIKRYFMAFKGIEAFAEKLPGLHAEIKD</sequence>
<dbReference type="AlphaFoldDB" id="A0A1I2A526"/>
<dbReference type="Proteomes" id="UP000198598">
    <property type="component" value="Unassembled WGS sequence"/>
</dbReference>
<organism evidence="1 2">
    <name type="scientific">Spirosoma endophyticum</name>
    <dbReference type="NCBI Taxonomy" id="662367"/>
    <lineage>
        <taxon>Bacteria</taxon>
        <taxon>Pseudomonadati</taxon>
        <taxon>Bacteroidota</taxon>
        <taxon>Cytophagia</taxon>
        <taxon>Cytophagales</taxon>
        <taxon>Cytophagaceae</taxon>
        <taxon>Spirosoma</taxon>
    </lineage>
</organism>
<evidence type="ECO:0000313" key="2">
    <source>
        <dbReference type="Proteomes" id="UP000198598"/>
    </source>
</evidence>
<dbReference type="RefSeq" id="WP_177236674.1">
    <property type="nucleotide sequence ID" value="NZ_FOLQ01000013.1"/>
</dbReference>
<protein>
    <submittedName>
        <fullName evidence="1">Uncharacterized protein</fullName>
    </submittedName>
</protein>
<proteinExistence type="predicted"/>
<dbReference type="EMBL" id="FOLQ01000013">
    <property type="protein sequence ID" value="SFE38003.1"/>
    <property type="molecule type" value="Genomic_DNA"/>
</dbReference>
<accession>A0A1I2A526</accession>
<reference evidence="1 2" key="1">
    <citation type="submission" date="2016-10" db="EMBL/GenBank/DDBJ databases">
        <authorList>
            <person name="de Groot N.N."/>
        </authorList>
    </citation>
    <scope>NUCLEOTIDE SEQUENCE [LARGE SCALE GENOMIC DNA]</scope>
    <source>
        <strain evidence="1 2">DSM 26130</strain>
    </source>
</reference>
<gene>
    <name evidence="1" type="ORF">SAMN05216167_11354</name>
</gene>
<keyword evidence="2" id="KW-1185">Reference proteome</keyword>